<evidence type="ECO:0000259" key="8">
    <source>
        <dbReference type="PROSITE" id="PS50110"/>
    </source>
</evidence>
<dbReference type="CDD" id="cd17574">
    <property type="entry name" value="REC_OmpR"/>
    <property type="match status" value="1"/>
</dbReference>
<evidence type="ECO:0000313" key="10">
    <source>
        <dbReference type="EMBL" id="MCF2947876.1"/>
    </source>
</evidence>
<dbReference type="EMBL" id="JAKGAS010000003">
    <property type="protein sequence ID" value="MCF2947876.1"/>
    <property type="molecule type" value="Genomic_DNA"/>
</dbReference>
<organism evidence="10 11">
    <name type="scientific">Paraglaciecola algarum</name>
    <dbReference type="NCBI Taxonomy" id="3050085"/>
    <lineage>
        <taxon>Bacteria</taxon>
        <taxon>Pseudomonadati</taxon>
        <taxon>Pseudomonadota</taxon>
        <taxon>Gammaproteobacteria</taxon>
        <taxon>Alteromonadales</taxon>
        <taxon>Alteromonadaceae</taxon>
        <taxon>Paraglaciecola</taxon>
    </lineage>
</organism>
<evidence type="ECO:0000313" key="11">
    <source>
        <dbReference type="Proteomes" id="UP001521137"/>
    </source>
</evidence>
<evidence type="ECO:0000256" key="3">
    <source>
        <dbReference type="ARBA" id="ARBA00023015"/>
    </source>
</evidence>
<dbReference type="SMART" id="SM00862">
    <property type="entry name" value="Trans_reg_C"/>
    <property type="match status" value="1"/>
</dbReference>
<sequence>MQSLSILIVEDNRDIAENLVTYLEQCGHEVDSIHSGQRAYQLLTHNHYDLLCLDVMLPGMDGFTLARKIRQTLNLSVPILFLTARDTLEDKVEGFSFGGDDYLTKPFDLQEVELRISALARRAYGNITNKLVVGEWRVDSSRMQIFYQDEALKVTQTGFKIFKLLAQNYPDLVNRQEIERALWGDLPPASDALRSHMFALRKSIKEVVSGEWIETVHGLGFRLVVE</sequence>
<dbReference type="Pfam" id="PF00072">
    <property type="entry name" value="Response_reg"/>
    <property type="match status" value="1"/>
</dbReference>
<dbReference type="RefSeq" id="WP_235311408.1">
    <property type="nucleotide sequence ID" value="NZ_JAKGAS010000003.1"/>
</dbReference>
<dbReference type="InterPro" id="IPR039420">
    <property type="entry name" value="WalR-like"/>
</dbReference>
<keyword evidence="3" id="KW-0805">Transcription regulation</keyword>
<dbReference type="Proteomes" id="UP001521137">
    <property type="component" value="Unassembled WGS sequence"/>
</dbReference>
<evidence type="ECO:0000256" key="5">
    <source>
        <dbReference type="ARBA" id="ARBA00023163"/>
    </source>
</evidence>
<dbReference type="PANTHER" id="PTHR48111">
    <property type="entry name" value="REGULATOR OF RPOS"/>
    <property type="match status" value="1"/>
</dbReference>
<dbReference type="InterPro" id="IPR001867">
    <property type="entry name" value="OmpR/PhoB-type_DNA-bd"/>
</dbReference>
<dbReference type="Pfam" id="PF00486">
    <property type="entry name" value="Trans_reg_C"/>
    <property type="match status" value="1"/>
</dbReference>
<dbReference type="CDD" id="cd00383">
    <property type="entry name" value="trans_reg_C"/>
    <property type="match status" value="1"/>
</dbReference>
<feature type="modified residue" description="4-aspartylphosphate" evidence="6">
    <location>
        <position position="54"/>
    </location>
</feature>
<proteinExistence type="predicted"/>
<protein>
    <submittedName>
        <fullName evidence="10">Response regulator transcription factor</fullName>
    </submittedName>
</protein>
<evidence type="ECO:0000256" key="6">
    <source>
        <dbReference type="PROSITE-ProRule" id="PRU00169"/>
    </source>
</evidence>
<keyword evidence="5" id="KW-0804">Transcription</keyword>
<dbReference type="PROSITE" id="PS50110">
    <property type="entry name" value="RESPONSE_REGULATORY"/>
    <property type="match status" value="1"/>
</dbReference>
<keyword evidence="1 6" id="KW-0597">Phosphoprotein</keyword>
<keyword evidence="2" id="KW-0902">Two-component regulatory system</keyword>
<comment type="caution">
    <text evidence="10">The sequence shown here is derived from an EMBL/GenBank/DDBJ whole genome shotgun (WGS) entry which is preliminary data.</text>
</comment>
<evidence type="ECO:0000256" key="4">
    <source>
        <dbReference type="ARBA" id="ARBA00023125"/>
    </source>
</evidence>
<dbReference type="PANTHER" id="PTHR48111:SF22">
    <property type="entry name" value="REGULATOR OF RPOS"/>
    <property type="match status" value="1"/>
</dbReference>
<dbReference type="InterPro" id="IPR036388">
    <property type="entry name" value="WH-like_DNA-bd_sf"/>
</dbReference>
<keyword evidence="4 7" id="KW-0238">DNA-binding</keyword>
<dbReference type="SUPFAM" id="SSF52172">
    <property type="entry name" value="CheY-like"/>
    <property type="match status" value="1"/>
</dbReference>
<dbReference type="InterPro" id="IPR001789">
    <property type="entry name" value="Sig_transdc_resp-reg_receiver"/>
</dbReference>
<evidence type="ECO:0000256" key="1">
    <source>
        <dbReference type="ARBA" id="ARBA00022553"/>
    </source>
</evidence>
<evidence type="ECO:0000259" key="9">
    <source>
        <dbReference type="PROSITE" id="PS51755"/>
    </source>
</evidence>
<feature type="DNA-binding region" description="OmpR/PhoB-type" evidence="7">
    <location>
        <begin position="128"/>
        <end position="225"/>
    </location>
</feature>
<feature type="domain" description="OmpR/PhoB-type" evidence="9">
    <location>
        <begin position="128"/>
        <end position="225"/>
    </location>
</feature>
<reference evidence="10 11" key="1">
    <citation type="submission" date="2022-01" db="EMBL/GenBank/DDBJ databases">
        <title>Paraglaciecola sp. G1-23.</title>
        <authorList>
            <person name="Jin M.S."/>
            <person name="Han D.M."/>
            <person name="Kim H.M."/>
            <person name="Jeon C.O."/>
        </authorList>
    </citation>
    <scope>NUCLEOTIDE SEQUENCE [LARGE SCALE GENOMIC DNA]</scope>
    <source>
        <strain evidence="10 11">G1-23</strain>
    </source>
</reference>
<dbReference type="PROSITE" id="PS51755">
    <property type="entry name" value="OMPR_PHOB"/>
    <property type="match status" value="1"/>
</dbReference>
<accession>A0ABS9D885</accession>
<evidence type="ECO:0000256" key="2">
    <source>
        <dbReference type="ARBA" id="ARBA00023012"/>
    </source>
</evidence>
<keyword evidence="11" id="KW-1185">Reference proteome</keyword>
<dbReference type="SMART" id="SM00448">
    <property type="entry name" value="REC"/>
    <property type="match status" value="1"/>
</dbReference>
<dbReference type="InterPro" id="IPR011006">
    <property type="entry name" value="CheY-like_superfamily"/>
</dbReference>
<gene>
    <name evidence="10" type="ORF">L0668_07145</name>
</gene>
<evidence type="ECO:0000256" key="7">
    <source>
        <dbReference type="PROSITE-ProRule" id="PRU01091"/>
    </source>
</evidence>
<dbReference type="Gene3D" id="6.10.250.690">
    <property type="match status" value="1"/>
</dbReference>
<dbReference type="Gene3D" id="3.40.50.2300">
    <property type="match status" value="1"/>
</dbReference>
<name>A0ABS9D885_9ALTE</name>
<feature type="domain" description="Response regulatory" evidence="8">
    <location>
        <begin position="5"/>
        <end position="120"/>
    </location>
</feature>
<dbReference type="Gene3D" id="1.10.10.10">
    <property type="entry name" value="Winged helix-like DNA-binding domain superfamily/Winged helix DNA-binding domain"/>
    <property type="match status" value="1"/>
</dbReference>